<name>A0A2J8T4T0_PONAB</name>
<gene>
    <name evidence="1" type="ORF">CR201_G0037823</name>
</gene>
<accession>A0A2J8T4T0</accession>
<evidence type="ECO:0000313" key="1">
    <source>
        <dbReference type="EMBL" id="PNJ28029.1"/>
    </source>
</evidence>
<proteinExistence type="predicted"/>
<comment type="caution">
    <text evidence="1">The sequence shown here is derived from an EMBL/GenBank/DDBJ whole genome shotgun (WGS) entry which is preliminary data.</text>
</comment>
<reference evidence="1" key="1">
    <citation type="submission" date="2017-12" db="EMBL/GenBank/DDBJ databases">
        <title>High-resolution comparative analysis of great ape genomes.</title>
        <authorList>
            <person name="Pollen A."/>
            <person name="Hastie A."/>
            <person name="Hormozdiari F."/>
            <person name="Dougherty M."/>
            <person name="Liu R."/>
            <person name="Chaisson M."/>
            <person name="Hoppe E."/>
            <person name="Hill C."/>
            <person name="Pang A."/>
            <person name="Hillier L."/>
            <person name="Baker C."/>
            <person name="Armstrong J."/>
            <person name="Shendure J."/>
            <person name="Paten B."/>
            <person name="Wilson R."/>
            <person name="Chao H."/>
            <person name="Schneider V."/>
            <person name="Ventura M."/>
            <person name="Kronenberg Z."/>
            <person name="Murali S."/>
            <person name="Gordon D."/>
            <person name="Cantsilieris S."/>
            <person name="Munson K."/>
            <person name="Nelson B."/>
            <person name="Raja A."/>
            <person name="Underwood J."/>
            <person name="Diekhans M."/>
            <person name="Fiddes I."/>
            <person name="Haussler D."/>
            <person name="Eichler E."/>
        </authorList>
    </citation>
    <scope>NUCLEOTIDE SEQUENCE [LARGE SCALE GENOMIC DNA]</scope>
    <source>
        <strain evidence="1">Susie</strain>
    </source>
</reference>
<dbReference type="AlphaFoldDB" id="A0A2J8T4T0"/>
<dbReference type="EMBL" id="NDHI03003521">
    <property type="protein sequence ID" value="PNJ28029.1"/>
    <property type="molecule type" value="Genomic_DNA"/>
</dbReference>
<organism evidence="1">
    <name type="scientific">Pongo abelii</name>
    <name type="common">Sumatran orangutan</name>
    <name type="synonym">Pongo pygmaeus abelii</name>
    <dbReference type="NCBI Taxonomy" id="9601"/>
    <lineage>
        <taxon>Eukaryota</taxon>
        <taxon>Metazoa</taxon>
        <taxon>Chordata</taxon>
        <taxon>Craniata</taxon>
        <taxon>Vertebrata</taxon>
        <taxon>Euteleostomi</taxon>
        <taxon>Mammalia</taxon>
        <taxon>Eutheria</taxon>
        <taxon>Euarchontoglires</taxon>
        <taxon>Primates</taxon>
        <taxon>Haplorrhini</taxon>
        <taxon>Catarrhini</taxon>
        <taxon>Hominidae</taxon>
        <taxon>Pongo</taxon>
    </lineage>
</organism>
<sequence>MTTFLPVPQMMAGFSFGTSGNLPMESPSAWQTIHQPFIVSCLTLWSPGCWPQPIQRKEWDSGIFENLRVLSCAMVETCPSKVP</sequence>
<protein>
    <submittedName>
        <fullName evidence="1">DCAF5 isoform 5</fullName>
    </submittedName>
</protein>